<evidence type="ECO:0000313" key="2">
    <source>
        <dbReference type="Proteomes" id="UP001230649"/>
    </source>
</evidence>
<name>A0ACC2V5S2_9TREE</name>
<proteinExistence type="predicted"/>
<dbReference type="EMBL" id="JASBWS010000146">
    <property type="protein sequence ID" value="KAJ9093932.1"/>
    <property type="molecule type" value="Genomic_DNA"/>
</dbReference>
<dbReference type="Proteomes" id="UP001230649">
    <property type="component" value="Unassembled WGS sequence"/>
</dbReference>
<protein>
    <submittedName>
        <fullName evidence="1">Uncharacterized protein</fullName>
    </submittedName>
</protein>
<keyword evidence="2" id="KW-1185">Reference proteome</keyword>
<accession>A0ACC2V5S2</accession>
<organism evidence="1 2">
    <name type="scientific">Naganishia adeliensis</name>
    <dbReference type="NCBI Taxonomy" id="92952"/>
    <lineage>
        <taxon>Eukaryota</taxon>
        <taxon>Fungi</taxon>
        <taxon>Dikarya</taxon>
        <taxon>Basidiomycota</taxon>
        <taxon>Agaricomycotina</taxon>
        <taxon>Tremellomycetes</taxon>
        <taxon>Filobasidiales</taxon>
        <taxon>Filobasidiaceae</taxon>
        <taxon>Naganishia</taxon>
    </lineage>
</organism>
<reference evidence="1" key="1">
    <citation type="submission" date="2023-04" db="EMBL/GenBank/DDBJ databases">
        <title>Draft Genome sequencing of Naganishia species isolated from polar environments using Oxford Nanopore Technology.</title>
        <authorList>
            <person name="Leo P."/>
            <person name="Venkateswaran K."/>
        </authorList>
    </citation>
    <scope>NUCLEOTIDE SEQUENCE</scope>
    <source>
        <strain evidence="1">MNA-CCFEE 5262</strain>
    </source>
</reference>
<sequence length="490" mass="54900">MQRTIEDLVNEADYSSTDNIVLALHCGHMLTVESADGIAGLSSFYEQDKNGNWTRPVAPSESVSAPRCPSCRAPFSLNRYGRVFKKTDVDLSEQSLVGTSNSRLMDIQRRLDALKDIQLPKMEDGPKEFYTDSRYEKSKIRVNHGLVTAFEAKRTVDISLFTEKLWKTFGINNKAATLWERQTGSEIKLLREANAVIKQSSPQQNAWDASYAKLFRAEMATGKCRPEGAQVLARRSLGTPRPSGKQQYAIQATLLSIQIRHRLARIAQQFSEATKDEVGKRHWDLLASILLTSTVMDAETVKGDACEAVLRRSYYAVSHYYLLSAFLSFRHYASTKLRQTLSSEGRQNLVSDSRAAMDRALAIAQESMEDRRSAMHSSVGEGKAAEFQALFLVPAEKIMEEWKEFSERLLSTDFIQPVSEAEKLQLIKSFGFSHRGHFFTCPNGHPYVITECGGAMQQSACPECGATIGGNDHRVDRANRVDETMENLAQ</sequence>
<comment type="caution">
    <text evidence="1">The sequence shown here is derived from an EMBL/GenBank/DDBJ whole genome shotgun (WGS) entry which is preliminary data.</text>
</comment>
<gene>
    <name evidence="1" type="ORF">QFC20_007017</name>
</gene>
<evidence type="ECO:0000313" key="1">
    <source>
        <dbReference type="EMBL" id="KAJ9093932.1"/>
    </source>
</evidence>